<dbReference type="EMBL" id="KJ019075">
    <property type="protein sequence ID" value="AIX25381.1"/>
    <property type="molecule type" value="Genomic_DNA"/>
</dbReference>
<dbReference type="Proteomes" id="UP000185345">
    <property type="component" value="Segment"/>
</dbReference>
<evidence type="ECO:0000313" key="10">
    <source>
        <dbReference type="Proteomes" id="UP000185345"/>
    </source>
</evidence>
<evidence type="ECO:0000313" key="2">
    <source>
        <dbReference type="EMBL" id="AIX18753.1"/>
    </source>
</evidence>
<dbReference type="Proteomes" id="UP000185373">
    <property type="component" value="Segment"/>
</dbReference>
<evidence type="ECO:0000313" key="6">
    <source>
        <dbReference type="EMBL" id="AIX36369.1"/>
    </source>
</evidence>
<evidence type="ECO:0000313" key="11">
    <source>
        <dbReference type="Proteomes" id="UP000185373"/>
    </source>
</evidence>
<reference evidence="9 10" key="1">
    <citation type="submission" date="2013-12" db="EMBL/GenBank/DDBJ databases">
        <title>Ecological redundancy of diverse viral populations within a natural community.</title>
        <authorList>
            <person name="Gregory A.C."/>
            <person name="LaButti K."/>
            <person name="Copeland A."/>
            <person name="Woyke T."/>
            <person name="Sullivan M.B."/>
        </authorList>
    </citation>
    <scope>NUCLEOTIDE SEQUENCE [LARGE SCALE GENOMIC DNA]</scope>
    <source>
        <strain evidence="1">Syn7803C48</strain>
        <strain evidence="2">Syn7803C72</strain>
        <strain evidence="3">Syn7803C77</strain>
        <strain evidence="4">Syn7803US111</strain>
        <strain evidence="5">Syn7803US64</strain>
        <strain evidence="6">Syn7803US71</strain>
        <strain evidence="7">Syn7803US85</strain>
        <strain evidence="8">Syn7803US89</strain>
    </source>
</reference>
<evidence type="ECO:0000313" key="4">
    <source>
        <dbReference type="EMBL" id="AIX25381.1"/>
    </source>
</evidence>
<dbReference type="EMBL" id="KJ019120">
    <property type="protein sequence ID" value="AIX36369.1"/>
    <property type="molecule type" value="Genomic_DNA"/>
</dbReference>
<evidence type="ECO:0000313" key="7">
    <source>
        <dbReference type="EMBL" id="AIX37949.1"/>
    </source>
</evidence>
<dbReference type="EMBL" id="KJ019050">
    <property type="protein sequence ID" value="AIX19624.1"/>
    <property type="molecule type" value="Genomic_DNA"/>
</dbReference>
<accession>A0A0E3ESQ0</accession>
<dbReference type="EMBL" id="KJ019129">
    <property type="protein sequence ID" value="AIX38382.1"/>
    <property type="molecule type" value="Genomic_DNA"/>
</dbReference>
<dbReference type="Proteomes" id="UP000185344">
    <property type="component" value="Segment"/>
</dbReference>
<dbReference type="Proteomes" id="UP000185352">
    <property type="component" value="Segment"/>
</dbReference>
<dbReference type="EMBL" id="KJ019127">
    <property type="protein sequence ID" value="AIX37949.1"/>
    <property type="molecule type" value="Genomic_DNA"/>
</dbReference>
<proteinExistence type="predicted"/>
<evidence type="ECO:0000313" key="5">
    <source>
        <dbReference type="EMBL" id="AIX35931.1"/>
    </source>
</evidence>
<evidence type="ECO:0000313" key="1">
    <source>
        <dbReference type="EMBL" id="AIX15425.1"/>
    </source>
</evidence>
<evidence type="ECO:0000313" key="8">
    <source>
        <dbReference type="EMBL" id="AIX38382.1"/>
    </source>
</evidence>
<sequence>MNTLQMVKKQINKASALHNAQISHTAYRGVEYSTRCVDNKETHGTFCYRGQTYAK</sequence>
<dbReference type="Proteomes" id="UP000185348">
    <property type="component" value="Segment"/>
</dbReference>
<dbReference type="Proteomes" id="UP000185385">
    <property type="component" value="Segment"/>
</dbReference>
<protein>
    <submittedName>
        <fullName evidence="1">Uncharacterized protein</fullName>
    </submittedName>
</protein>
<dbReference type="Proteomes" id="UP000185376">
    <property type="component" value="Segment"/>
</dbReference>
<evidence type="ECO:0000313" key="9">
    <source>
        <dbReference type="Proteomes" id="UP000185344"/>
    </source>
</evidence>
<dbReference type="Proteomes" id="UP000185368">
    <property type="component" value="Segment"/>
</dbReference>
<dbReference type="EMBL" id="KJ019046">
    <property type="protein sequence ID" value="AIX18753.1"/>
    <property type="molecule type" value="Genomic_DNA"/>
</dbReference>
<evidence type="ECO:0000313" key="3">
    <source>
        <dbReference type="EMBL" id="AIX19624.1"/>
    </source>
</evidence>
<gene>
    <name evidence="1" type="ORF">Syn7803C48_167</name>
    <name evidence="2" type="ORF">Syn7803C72_167</name>
    <name evidence="3" type="ORF">Syn7803C77_167</name>
    <name evidence="4" type="ORF">Syn7803US111_166</name>
    <name evidence="5" type="ORF">Syn7803US64_168</name>
    <name evidence="6" type="ORF">Syn7803US71_167</name>
    <name evidence="7" type="ORF">Syn7803US85_167</name>
    <name evidence="8" type="ORF">Syn7803US89_167</name>
</gene>
<organism evidence="1 11">
    <name type="scientific">Synechococcus phage ACG-2014d</name>
    <dbReference type="NCBI Taxonomy" id="1493509"/>
    <lineage>
        <taxon>Viruses</taxon>
        <taxon>Duplodnaviria</taxon>
        <taxon>Heunggongvirae</taxon>
        <taxon>Uroviricota</taxon>
        <taxon>Caudoviricetes</taxon>
        <taxon>Pantevenvirales</taxon>
        <taxon>Kyanoviridae</taxon>
        <taxon>Lowelvirus</taxon>
        <taxon>Lowelvirus tuscon4d</taxon>
    </lineage>
</organism>
<dbReference type="EMBL" id="KJ019031">
    <property type="protein sequence ID" value="AIX15425.1"/>
    <property type="molecule type" value="Genomic_DNA"/>
</dbReference>
<name>A0A0E3ESQ0_9CAUD</name>
<dbReference type="EMBL" id="KJ019118">
    <property type="protein sequence ID" value="AIX35931.1"/>
    <property type="molecule type" value="Genomic_DNA"/>
</dbReference>